<dbReference type="Pfam" id="PF07995">
    <property type="entry name" value="GSDH"/>
    <property type="match status" value="1"/>
</dbReference>
<dbReference type="InterPro" id="IPR026444">
    <property type="entry name" value="Secre_tail"/>
</dbReference>
<dbReference type="AlphaFoldDB" id="F4KVV0"/>
<dbReference type="PANTHER" id="PTHR19328:SF75">
    <property type="entry name" value="ALDOSE SUGAR DEHYDROGENASE YLII"/>
    <property type="match status" value="1"/>
</dbReference>
<accession>F4KVV0</accession>
<organism evidence="2 3">
    <name type="scientific">Haliscomenobacter hydrossis (strain ATCC 27775 / DSM 1100 / LMG 10767 / O)</name>
    <dbReference type="NCBI Taxonomy" id="760192"/>
    <lineage>
        <taxon>Bacteria</taxon>
        <taxon>Pseudomonadati</taxon>
        <taxon>Bacteroidota</taxon>
        <taxon>Saprospiria</taxon>
        <taxon>Saprospirales</taxon>
        <taxon>Haliscomenobacteraceae</taxon>
        <taxon>Haliscomenobacter</taxon>
    </lineage>
</organism>
<dbReference type="Proteomes" id="UP000008461">
    <property type="component" value="Chromosome"/>
</dbReference>
<feature type="domain" description="Glucose/Sorbosone dehydrogenase" evidence="1">
    <location>
        <begin position="47"/>
        <end position="377"/>
    </location>
</feature>
<dbReference type="InterPro" id="IPR011042">
    <property type="entry name" value="6-blade_b-propeller_TolB-like"/>
</dbReference>
<dbReference type="KEGG" id="hhy:Halhy_5702"/>
<proteinExistence type="predicted"/>
<keyword evidence="3" id="KW-1185">Reference proteome</keyword>
<dbReference type="eggNOG" id="COG2133">
    <property type="taxonomic scope" value="Bacteria"/>
</dbReference>
<dbReference type="PANTHER" id="PTHR19328">
    <property type="entry name" value="HEDGEHOG-INTERACTING PROTEIN"/>
    <property type="match status" value="1"/>
</dbReference>
<reference key="2">
    <citation type="submission" date="2011-04" db="EMBL/GenBank/DDBJ databases">
        <title>Complete sequence of chromosome of Haliscomenobacter hydrossis DSM 1100.</title>
        <authorList>
            <consortium name="US DOE Joint Genome Institute (JGI-PGF)"/>
            <person name="Lucas S."/>
            <person name="Han J."/>
            <person name="Lapidus A."/>
            <person name="Bruce D."/>
            <person name="Goodwin L."/>
            <person name="Pitluck S."/>
            <person name="Peters L."/>
            <person name="Kyrpides N."/>
            <person name="Mavromatis K."/>
            <person name="Ivanova N."/>
            <person name="Ovchinnikova G."/>
            <person name="Pagani I."/>
            <person name="Daligault H."/>
            <person name="Detter J.C."/>
            <person name="Han C."/>
            <person name="Land M."/>
            <person name="Hauser L."/>
            <person name="Markowitz V."/>
            <person name="Cheng J.-F."/>
            <person name="Hugenholtz P."/>
            <person name="Woyke T."/>
            <person name="Wu D."/>
            <person name="Verbarg S."/>
            <person name="Frueling A."/>
            <person name="Brambilla E."/>
            <person name="Klenk H.-P."/>
            <person name="Eisen J.A."/>
        </authorList>
    </citation>
    <scope>NUCLEOTIDE SEQUENCE</scope>
    <source>
        <strain>DSM 1100</strain>
    </source>
</reference>
<reference evidence="2 3" key="1">
    <citation type="journal article" date="2011" name="Stand. Genomic Sci.">
        <title>Complete genome sequence of Haliscomenobacter hydrossis type strain (O).</title>
        <authorList>
            <consortium name="US DOE Joint Genome Institute (JGI-PGF)"/>
            <person name="Daligault H."/>
            <person name="Lapidus A."/>
            <person name="Zeytun A."/>
            <person name="Nolan M."/>
            <person name="Lucas S."/>
            <person name="Del Rio T.G."/>
            <person name="Tice H."/>
            <person name="Cheng J.F."/>
            <person name="Tapia R."/>
            <person name="Han C."/>
            <person name="Goodwin L."/>
            <person name="Pitluck S."/>
            <person name="Liolios K."/>
            <person name="Pagani I."/>
            <person name="Ivanova N."/>
            <person name="Huntemann M."/>
            <person name="Mavromatis K."/>
            <person name="Mikhailova N."/>
            <person name="Pati A."/>
            <person name="Chen A."/>
            <person name="Palaniappan K."/>
            <person name="Land M."/>
            <person name="Hauser L."/>
            <person name="Brambilla E.M."/>
            <person name="Rohde M."/>
            <person name="Verbarg S."/>
            <person name="Goker M."/>
            <person name="Bristow J."/>
            <person name="Eisen J.A."/>
            <person name="Markowitz V."/>
            <person name="Hugenholtz P."/>
            <person name="Kyrpides N.C."/>
            <person name="Klenk H.P."/>
            <person name="Woyke T."/>
        </authorList>
    </citation>
    <scope>NUCLEOTIDE SEQUENCE [LARGE SCALE GENOMIC DNA]</scope>
    <source>
        <strain evidence="3">ATCC 27775 / DSM 1100 / LMG 10767 / O</strain>
    </source>
</reference>
<dbReference type="STRING" id="760192.Halhy_5702"/>
<protein>
    <recommendedName>
        <fullName evidence="1">Glucose/Sorbosone dehydrogenase domain-containing protein</fullName>
    </recommendedName>
</protein>
<dbReference type="InterPro" id="IPR011041">
    <property type="entry name" value="Quinoprot_gluc/sorb_DH_b-prop"/>
</dbReference>
<dbReference type="SUPFAM" id="SSF50952">
    <property type="entry name" value="Soluble quinoprotein glucose dehydrogenase"/>
    <property type="match status" value="1"/>
</dbReference>
<dbReference type="Gene3D" id="2.120.10.30">
    <property type="entry name" value="TolB, C-terminal domain"/>
    <property type="match status" value="1"/>
</dbReference>
<dbReference type="EMBL" id="CP002691">
    <property type="protein sequence ID" value="AEE53525.1"/>
    <property type="molecule type" value="Genomic_DNA"/>
</dbReference>
<gene>
    <name evidence="2" type="ordered locus">Halhy_5702</name>
</gene>
<evidence type="ECO:0000313" key="3">
    <source>
        <dbReference type="Proteomes" id="UP000008461"/>
    </source>
</evidence>
<dbReference type="NCBIfam" id="TIGR04183">
    <property type="entry name" value="Por_Secre_tail"/>
    <property type="match status" value="1"/>
</dbReference>
<evidence type="ECO:0000259" key="1">
    <source>
        <dbReference type="Pfam" id="PF07995"/>
    </source>
</evidence>
<evidence type="ECO:0000313" key="2">
    <source>
        <dbReference type="EMBL" id="AEE53525.1"/>
    </source>
</evidence>
<dbReference type="RefSeq" id="WP_013768054.1">
    <property type="nucleotide sequence ID" value="NC_015510.1"/>
</dbReference>
<dbReference type="OrthoDB" id="9770043at2"/>
<name>F4KVV0_HALH1</name>
<sequence>MKNILLPTSFGCKLSINLWFILFSIVSTSIFAQPNIALSPVLTSGLSAPMQLVNAGDGSKRVFIVQKAGTIRVYDSSFQFLATLLTVPNITSSGERGLLSMAFHPDYKSNGFFYVFYTNAAGDLEVSRYRISANDANVADPNSKAILITIPHPTFSNHNGGELHFDKAGFLYLSTGDGGSGGDPNGNAQRTTSLLGKMLRFSVNTSMTPPYYSIPSGNPFGNEVFALGLRNPYRWSFDRQTGDMWIGDVGQDSFEEINFRAANALNGTNYGWRCYEGNVTYNTSGCAAASTYVFPAHAYVSQNPAASITGGVVYRGTEYPALQGCYVAADFYSGIFYKIIPNGASAWTVGTQTLPLTGVVDFGETEDGEVFVVSNTRNSVSRLTSTGTTSSKNPQAGKALASIYPTLISDGFVRVQLNVPTFYQYFELIDMNGRQLLKADLSKQTGTRTIALSPNLATGMYVAKVSSNLGVTVQKVYIQ</sequence>
<dbReference type="HOGENOM" id="CLU_012344_3_1_10"/>
<dbReference type="InterPro" id="IPR012938">
    <property type="entry name" value="Glc/Sorbosone_DH"/>
</dbReference>